<dbReference type="Proteomes" id="UP000288351">
    <property type="component" value="Unassembled WGS sequence"/>
</dbReference>
<sequence>MWGVQRGRMDQDIGRPQCGQSHRTVSQVSDDARPAAGNPVHAADHPAGYVECLSQGRSDPARTSGNRNQPKGGSSRR</sequence>
<comment type="caution">
    <text evidence="2">The sequence shown here is derived from an EMBL/GenBank/DDBJ whole genome shotgun (WGS) entry which is preliminary data.</text>
</comment>
<feature type="compositionally biased region" description="Polar residues" evidence="1">
    <location>
        <begin position="55"/>
        <end position="77"/>
    </location>
</feature>
<evidence type="ECO:0000256" key="1">
    <source>
        <dbReference type="SAM" id="MobiDB-lite"/>
    </source>
</evidence>
<accession>A0A401QS61</accession>
<reference evidence="2 3" key="1">
    <citation type="journal article" date="2019" name="Microbiol. Resour. Announc.">
        <title>Draft Genome Sequence of the Most Traditional epsilon-Poly-l-Lysine Producer, Streptomyces albulus NBRC14147.</title>
        <authorList>
            <person name="Yamanaka K."/>
            <person name="Hamano Y."/>
        </authorList>
    </citation>
    <scope>NUCLEOTIDE SEQUENCE [LARGE SCALE GENOMIC DNA]</scope>
    <source>
        <strain evidence="2 3">NBRC 14147</strain>
    </source>
</reference>
<evidence type="ECO:0000313" key="2">
    <source>
        <dbReference type="EMBL" id="GCB88214.1"/>
    </source>
</evidence>
<dbReference type="AlphaFoldDB" id="A0A401QS61"/>
<feature type="compositionally biased region" description="Polar residues" evidence="1">
    <location>
        <begin position="18"/>
        <end position="29"/>
    </location>
</feature>
<evidence type="ECO:0000313" key="3">
    <source>
        <dbReference type="Proteomes" id="UP000288351"/>
    </source>
</evidence>
<organism evidence="2 3">
    <name type="scientific">Streptomyces noursei</name>
    <name type="common">Streptomyces albulus</name>
    <dbReference type="NCBI Taxonomy" id="1971"/>
    <lineage>
        <taxon>Bacteria</taxon>
        <taxon>Bacillati</taxon>
        <taxon>Actinomycetota</taxon>
        <taxon>Actinomycetes</taxon>
        <taxon>Kitasatosporales</taxon>
        <taxon>Streptomycetaceae</taxon>
        <taxon>Streptomyces</taxon>
    </lineage>
</organism>
<dbReference type="EMBL" id="BHXC01000006">
    <property type="protein sequence ID" value="GCB88214.1"/>
    <property type="molecule type" value="Genomic_DNA"/>
</dbReference>
<gene>
    <name evidence="2" type="ORF">SALB_00883</name>
</gene>
<name>A0A401QS61_STRNR</name>
<proteinExistence type="predicted"/>
<feature type="region of interest" description="Disordered" evidence="1">
    <location>
        <begin position="1"/>
        <end position="77"/>
    </location>
</feature>
<protein>
    <submittedName>
        <fullName evidence="2">Uncharacterized protein</fullName>
    </submittedName>
</protein>